<dbReference type="GO" id="GO:0009279">
    <property type="term" value="C:cell outer membrane"/>
    <property type="evidence" value="ECO:0007669"/>
    <property type="project" value="UniProtKB-SubCell"/>
</dbReference>
<dbReference type="Proteomes" id="UP000248925">
    <property type="component" value="Unassembled WGS sequence"/>
</dbReference>
<dbReference type="PANTHER" id="PTHR38776:SF1">
    <property type="entry name" value="MLTA-INTERACTING PROTEIN-RELATED"/>
    <property type="match status" value="1"/>
</dbReference>
<keyword evidence="4" id="KW-0472">Membrane</keyword>
<evidence type="ECO:0000256" key="4">
    <source>
        <dbReference type="ARBA" id="ARBA00023136"/>
    </source>
</evidence>
<evidence type="ECO:0000256" key="2">
    <source>
        <dbReference type="ARBA" id="ARBA00005722"/>
    </source>
</evidence>
<protein>
    <submittedName>
        <fullName evidence="6">Scaffolding protein</fullName>
    </submittedName>
</protein>
<dbReference type="OrthoDB" id="5462484at2"/>
<dbReference type="AlphaFoldDB" id="A0A2W4CEP3"/>
<proteinExistence type="inferred from homology"/>
<comment type="caution">
    <text evidence="6">The sequence shown here is derived from an EMBL/GenBank/DDBJ whole genome shotgun (WGS) entry which is preliminary data.</text>
</comment>
<comment type="subcellular location">
    <subcellularLocation>
        <location evidence="1">Cell outer membrane</location>
    </subcellularLocation>
</comment>
<name>A0A2W4CEP3_9HYPH</name>
<keyword evidence="5" id="KW-0998">Cell outer membrane</keyword>
<gene>
    <name evidence="6" type="ORF">CPY51_27150</name>
</gene>
<evidence type="ECO:0000256" key="3">
    <source>
        <dbReference type="ARBA" id="ARBA00022729"/>
    </source>
</evidence>
<evidence type="ECO:0000313" key="7">
    <source>
        <dbReference type="Proteomes" id="UP000248925"/>
    </source>
</evidence>
<evidence type="ECO:0000313" key="6">
    <source>
        <dbReference type="EMBL" id="PZM09215.1"/>
    </source>
</evidence>
<dbReference type="RefSeq" id="WP_111163365.1">
    <property type="nucleotide sequence ID" value="NZ_PCDP01000061.1"/>
</dbReference>
<organism evidence="6 7">
    <name type="scientific">Rhizobium tubonense</name>
    <dbReference type="NCBI Taxonomy" id="484088"/>
    <lineage>
        <taxon>Bacteria</taxon>
        <taxon>Pseudomonadati</taxon>
        <taxon>Pseudomonadota</taxon>
        <taxon>Alphaproteobacteria</taxon>
        <taxon>Hyphomicrobiales</taxon>
        <taxon>Rhizobiaceae</taxon>
        <taxon>Rhizobium/Agrobacterium group</taxon>
        <taxon>Rhizobium</taxon>
    </lineage>
</organism>
<sequence length="250" mass="26674">MASAQQSHSWWSGDWYLSVGAAGFSGPKFEGSKHNKLQFAPLISFGKQGAGPRFTSRNDNPSFSLLDTGAIRAGIVGKFVPSRDSGDGHELKGLKPVKWGAEVGGFVEVYPTDWLRARAELRQGIRAHSGLVADTAIDAFTDIAPNLRLSGGPRATWATSDYFDTYYGVNASESAASGLSRYNPGGGLKSLGVGGALTWQATQNLSASSFIEYSRLQGPAADSSLVKQRGDRNQLLVGVSATYKFNFTLN</sequence>
<comment type="similarity">
    <text evidence="2">Belongs to the MipA/OmpV family.</text>
</comment>
<keyword evidence="7" id="KW-1185">Reference proteome</keyword>
<evidence type="ECO:0000256" key="1">
    <source>
        <dbReference type="ARBA" id="ARBA00004442"/>
    </source>
</evidence>
<keyword evidence="3" id="KW-0732">Signal</keyword>
<dbReference type="Pfam" id="PF06629">
    <property type="entry name" value="MipA"/>
    <property type="match status" value="1"/>
</dbReference>
<dbReference type="InterPro" id="IPR010583">
    <property type="entry name" value="MipA"/>
</dbReference>
<evidence type="ECO:0000256" key="5">
    <source>
        <dbReference type="ARBA" id="ARBA00023237"/>
    </source>
</evidence>
<reference evidence="6 7" key="1">
    <citation type="journal article" date="2018" name="Sci. Rep.">
        <title>Rhizobium tumorigenes sp. nov., a novel plant tumorigenic bacterium isolated from cane gall tumors on thornless blackberry.</title>
        <authorList>
            <person name="Kuzmanovi N."/>
            <person name="Smalla K."/>
            <person name="Gronow S."/>
            <person name="PuBawska J."/>
        </authorList>
    </citation>
    <scope>NUCLEOTIDE SEQUENCE [LARGE SCALE GENOMIC DNA]</scope>
    <source>
        <strain evidence="6 7">CCBAU 85046</strain>
    </source>
</reference>
<dbReference type="EMBL" id="PCDP01000061">
    <property type="protein sequence ID" value="PZM09215.1"/>
    <property type="molecule type" value="Genomic_DNA"/>
</dbReference>
<accession>A0A2W4CEP3</accession>
<dbReference type="PANTHER" id="PTHR38776">
    <property type="entry name" value="MLTA-INTERACTING PROTEIN-RELATED"/>
    <property type="match status" value="1"/>
</dbReference>